<dbReference type="AlphaFoldDB" id="A0A1Q8Q8U2"/>
<dbReference type="InterPro" id="IPR006076">
    <property type="entry name" value="FAD-dep_OxRdtase"/>
</dbReference>
<dbReference type="FunFam" id="2.102.10.10:FF:000014">
    <property type="entry name" value="Oxidoreductase, FAD dependent"/>
    <property type="match status" value="1"/>
</dbReference>
<evidence type="ECO:0000256" key="3">
    <source>
        <dbReference type="ARBA" id="ARBA00023004"/>
    </source>
</evidence>
<dbReference type="Pfam" id="PF01266">
    <property type="entry name" value="DAO"/>
    <property type="match status" value="1"/>
</dbReference>
<proteinExistence type="predicted"/>
<keyword evidence="1" id="KW-0001">2Fe-2S</keyword>
<dbReference type="SUPFAM" id="SSF51905">
    <property type="entry name" value="FAD/NAD(P)-binding domain"/>
    <property type="match status" value="1"/>
</dbReference>
<organism evidence="7 8">
    <name type="scientific">Domibacillus antri</name>
    <dbReference type="NCBI Taxonomy" id="1714264"/>
    <lineage>
        <taxon>Bacteria</taxon>
        <taxon>Bacillati</taxon>
        <taxon>Bacillota</taxon>
        <taxon>Bacilli</taxon>
        <taxon>Bacillales</taxon>
        <taxon>Bacillaceae</taxon>
        <taxon>Domibacillus</taxon>
    </lineage>
</organism>
<dbReference type="PANTHER" id="PTHR13847:SF274">
    <property type="entry name" value="RIESKE 2FE-2S IRON-SULFUR PROTEIN YHFW-RELATED"/>
    <property type="match status" value="1"/>
</dbReference>
<evidence type="ECO:0000259" key="6">
    <source>
        <dbReference type="PROSITE" id="PS51296"/>
    </source>
</evidence>
<dbReference type="PRINTS" id="PR00162">
    <property type="entry name" value="RIESKE"/>
</dbReference>
<evidence type="ECO:0000313" key="8">
    <source>
        <dbReference type="Proteomes" id="UP000185568"/>
    </source>
</evidence>
<accession>A0A1Q8Q8U2</accession>
<dbReference type="GO" id="GO:0051537">
    <property type="term" value="F:2 iron, 2 sulfur cluster binding"/>
    <property type="evidence" value="ECO:0007669"/>
    <property type="project" value="UniProtKB-KW"/>
</dbReference>
<dbReference type="CDD" id="cd03477">
    <property type="entry name" value="Rieske_YhfW_C"/>
    <property type="match status" value="1"/>
</dbReference>
<dbReference type="SUPFAM" id="SSF50022">
    <property type="entry name" value="ISP domain"/>
    <property type="match status" value="1"/>
</dbReference>
<dbReference type="Proteomes" id="UP000185568">
    <property type="component" value="Unassembled WGS sequence"/>
</dbReference>
<dbReference type="GO" id="GO:0016020">
    <property type="term" value="C:membrane"/>
    <property type="evidence" value="ECO:0007669"/>
    <property type="project" value="InterPro"/>
</dbReference>
<dbReference type="Gene3D" id="2.102.10.10">
    <property type="entry name" value="Rieske [2Fe-2S] iron-sulphur domain"/>
    <property type="match status" value="1"/>
</dbReference>
<comment type="caution">
    <text evidence="7">The sequence shown here is derived from an EMBL/GenBank/DDBJ whole genome shotgun (WGS) entry which is preliminary data.</text>
</comment>
<name>A0A1Q8Q8U2_9BACI</name>
<dbReference type="GO" id="GO:0005737">
    <property type="term" value="C:cytoplasm"/>
    <property type="evidence" value="ECO:0007669"/>
    <property type="project" value="TreeGrafter"/>
</dbReference>
<evidence type="ECO:0000256" key="2">
    <source>
        <dbReference type="ARBA" id="ARBA00022723"/>
    </source>
</evidence>
<keyword evidence="5" id="KW-1015">Disulfide bond</keyword>
<keyword evidence="3" id="KW-0408">Iron</keyword>
<dbReference type="PROSITE" id="PS51296">
    <property type="entry name" value="RIESKE"/>
    <property type="match status" value="1"/>
</dbReference>
<gene>
    <name evidence="7" type="ORF">BTO30_02120</name>
</gene>
<dbReference type="Pfam" id="PF00355">
    <property type="entry name" value="Rieske"/>
    <property type="match status" value="1"/>
</dbReference>
<evidence type="ECO:0000256" key="5">
    <source>
        <dbReference type="ARBA" id="ARBA00023157"/>
    </source>
</evidence>
<dbReference type="InterPro" id="IPR038010">
    <property type="entry name" value="YhfW_C"/>
</dbReference>
<dbReference type="InterPro" id="IPR036922">
    <property type="entry name" value="Rieske_2Fe-2S_sf"/>
</dbReference>
<dbReference type="Gene3D" id="3.30.9.10">
    <property type="entry name" value="D-Amino Acid Oxidase, subunit A, domain 2"/>
    <property type="match status" value="1"/>
</dbReference>
<dbReference type="Gene3D" id="3.50.50.60">
    <property type="entry name" value="FAD/NAD(P)-binding domain"/>
    <property type="match status" value="1"/>
</dbReference>
<dbReference type="InterPro" id="IPR005805">
    <property type="entry name" value="Rieske_Fe-S_prot_C"/>
</dbReference>
<evidence type="ECO:0000313" key="7">
    <source>
        <dbReference type="EMBL" id="OLN23767.1"/>
    </source>
</evidence>
<feature type="domain" description="Rieske" evidence="6">
    <location>
        <begin position="426"/>
        <end position="512"/>
    </location>
</feature>
<dbReference type="EMBL" id="MSDU01000004">
    <property type="protein sequence ID" value="OLN23767.1"/>
    <property type="molecule type" value="Genomic_DNA"/>
</dbReference>
<dbReference type="GO" id="GO:0046872">
    <property type="term" value="F:metal ion binding"/>
    <property type="evidence" value="ECO:0007669"/>
    <property type="project" value="UniProtKB-KW"/>
</dbReference>
<reference evidence="7 8" key="1">
    <citation type="submission" date="2016-12" db="EMBL/GenBank/DDBJ databases">
        <title>Domibacillus antri genome sequencing.</title>
        <authorList>
            <person name="Verma A."/>
            <person name="Krishnamurthi S."/>
        </authorList>
    </citation>
    <scope>NUCLEOTIDE SEQUENCE [LARGE SCALE GENOMIC DNA]</scope>
    <source>
        <strain evidence="7 8">XD80</strain>
    </source>
</reference>
<evidence type="ECO:0000256" key="1">
    <source>
        <dbReference type="ARBA" id="ARBA00022714"/>
    </source>
</evidence>
<keyword evidence="2" id="KW-0479">Metal-binding</keyword>
<keyword evidence="8" id="KW-1185">Reference proteome</keyword>
<protein>
    <submittedName>
        <fullName evidence="7">(2Fe-2S)-binding protein</fullName>
    </submittedName>
</protein>
<dbReference type="GO" id="GO:0016705">
    <property type="term" value="F:oxidoreductase activity, acting on paired donors, with incorporation or reduction of molecular oxygen"/>
    <property type="evidence" value="ECO:0007669"/>
    <property type="project" value="UniProtKB-ARBA"/>
</dbReference>
<dbReference type="PANTHER" id="PTHR13847">
    <property type="entry name" value="SARCOSINE DEHYDROGENASE-RELATED"/>
    <property type="match status" value="1"/>
</dbReference>
<sequence length="512" mass="57437">MNHFRRMIMHIPKHSKSYWKDHRAPLTFAPLDEDITVDVTVVGGGITGIITAWLLAKEGKKTALLESRKLMDGTTGYTTAKVTSQHGLVYDELIKTVGEEKARLYYEANEEAIAFFKKTTEQLAIDCDFTVQDAYVYAETKETMAQIEKEINAYEILGINGGLAGTEARMKLPFKVEEAIVMRDQAQFHPVKFLEALIRDMADDVHIFEETRAESIEQNKVNTTGGYTVSSEYIIVASHFPFNDFDGFYFSKLHVERSYAIGVKSDRQLEEGMYISADKPTRSLRYATMENGEKLLIVGGENHPTGRSDRETMRHYEELSDFTDRHFGVKDLVYRWSAQDLITLDRVPYIGVGHEHILVATGYAKWGMTTGTAAAHLLTDLVMGRENRFAELYDPGRLKLKPADVKTFAMENAKVAKELIGGKLIGTVKTVEDLEPDSGGIVVVDGKKAGAYKDEQGRCYLVDTTCTHMGCETKWNDAERSWDCPCHGSRYSYDGAVIEGPAIEPLAKVERG</sequence>
<keyword evidence="4" id="KW-0411">Iron-sulfur</keyword>
<dbReference type="InterPro" id="IPR036188">
    <property type="entry name" value="FAD/NAD-bd_sf"/>
</dbReference>
<evidence type="ECO:0000256" key="4">
    <source>
        <dbReference type="ARBA" id="ARBA00023014"/>
    </source>
</evidence>
<dbReference type="GO" id="GO:0004497">
    <property type="term" value="F:monooxygenase activity"/>
    <property type="evidence" value="ECO:0007669"/>
    <property type="project" value="UniProtKB-ARBA"/>
</dbReference>
<dbReference type="STRING" id="1714264.BTO30_02120"/>
<dbReference type="InterPro" id="IPR017941">
    <property type="entry name" value="Rieske_2Fe-2S"/>
</dbReference>